<reference evidence="1 2" key="1">
    <citation type="submission" date="2017-11" db="EMBL/GenBank/DDBJ databases">
        <title>Genome sequence of the oocydin A producing rhizobacterium Serratia plymuthica 4Rx5.</title>
        <authorList>
            <person name="Matilla M.A."/>
            <person name="Udaondo Z."/>
            <person name="Salmond G.P.C."/>
        </authorList>
    </citation>
    <scope>NUCLEOTIDE SEQUENCE [LARGE SCALE GENOMIC DNA]</scope>
    <source>
        <strain evidence="1 2">4Rx5</strain>
    </source>
</reference>
<dbReference type="Pfam" id="PF10604">
    <property type="entry name" value="Polyketide_cyc2"/>
    <property type="match status" value="1"/>
</dbReference>
<name>A0A318P3N5_SERPL</name>
<proteinExistence type="predicted"/>
<evidence type="ECO:0000313" key="2">
    <source>
        <dbReference type="Proteomes" id="UP000248196"/>
    </source>
</evidence>
<protein>
    <submittedName>
        <fullName evidence="1">SRPBCC family protein</fullName>
    </submittedName>
</protein>
<dbReference type="PANTHER" id="PTHR39332">
    <property type="entry name" value="BLL4707 PROTEIN"/>
    <property type="match status" value="1"/>
</dbReference>
<dbReference type="Proteomes" id="UP000248196">
    <property type="component" value="Unassembled WGS sequence"/>
</dbReference>
<dbReference type="Gene3D" id="3.30.530.20">
    <property type="match status" value="1"/>
</dbReference>
<gene>
    <name evidence="1" type="ORF">CT690_05455</name>
</gene>
<dbReference type="EMBL" id="PESE01000001">
    <property type="protein sequence ID" value="PYD40729.1"/>
    <property type="molecule type" value="Genomic_DNA"/>
</dbReference>
<dbReference type="CDD" id="cd07821">
    <property type="entry name" value="PYR_PYL_RCAR_like"/>
    <property type="match status" value="1"/>
</dbReference>
<dbReference type="AlphaFoldDB" id="A0A318P3N5"/>
<sequence>MESTVASLVIQRDIEEVWAIIEKFHALSTWHPAVVSSEFEEGYTEDVVGAVRRVILGSGACGTEKLIRKDSEAYVLTYSFETAPLPVENYLSTIQLLPTRNPGNTHVVWSASFDCKPDLCSEMRRVLENDVYLAGIKALQTATV</sequence>
<dbReference type="RefSeq" id="WP_020453887.1">
    <property type="nucleotide sequence ID" value="NZ_MQML01000261.1"/>
</dbReference>
<dbReference type="OrthoDB" id="1364128at2"/>
<comment type="caution">
    <text evidence="1">The sequence shown here is derived from an EMBL/GenBank/DDBJ whole genome shotgun (WGS) entry which is preliminary data.</text>
</comment>
<evidence type="ECO:0000313" key="1">
    <source>
        <dbReference type="EMBL" id="PYD40729.1"/>
    </source>
</evidence>
<organism evidence="1 2">
    <name type="scientific">Serratia plymuthica</name>
    <dbReference type="NCBI Taxonomy" id="82996"/>
    <lineage>
        <taxon>Bacteria</taxon>
        <taxon>Pseudomonadati</taxon>
        <taxon>Pseudomonadota</taxon>
        <taxon>Gammaproteobacteria</taxon>
        <taxon>Enterobacterales</taxon>
        <taxon>Yersiniaceae</taxon>
        <taxon>Serratia</taxon>
    </lineage>
</organism>
<dbReference type="InterPro" id="IPR023393">
    <property type="entry name" value="START-like_dom_sf"/>
</dbReference>
<dbReference type="PANTHER" id="PTHR39332:SF7">
    <property type="entry name" value="SRPBCC FAMILY PROTEIN"/>
    <property type="match status" value="1"/>
</dbReference>
<dbReference type="SUPFAM" id="SSF55961">
    <property type="entry name" value="Bet v1-like"/>
    <property type="match status" value="1"/>
</dbReference>
<accession>A0A318P3N5</accession>
<dbReference type="InterPro" id="IPR019587">
    <property type="entry name" value="Polyketide_cyclase/dehydratase"/>
</dbReference>